<dbReference type="EMBL" id="VDUZ01000003">
    <property type="protein sequence ID" value="TXL81638.1"/>
    <property type="molecule type" value="Genomic_DNA"/>
</dbReference>
<dbReference type="CDD" id="cd05233">
    <property type="entry name" value="SDR_c"/>
    <property type="match status" value="1"/>
</dbReference>
<dbReference type="NCBIfam" id="NF005559">
    <property type="entry name" value="PRK07231.1"/>
    <property type="match status" value="1"/>
</dbReference>
<feature type="domain" description="Ketoreductase" evidence="2">
    <location>
        <begin position="9"/>
        <end position="179"/>
    </location>
</feature>
<dbReference type="InterPro" id="IPR002347">
    <property type="entry name" value="SDR_fam"/>
</dbReference>
<accession>A0A5C8PTJ4</accession>
<dbReference type="AlphaFoldDB" id="A0A5C8PTJ4"/>
<dbReference type="RefSeq" id="WP_147845546.1">
    <property type="nucleotide sequence ID" value="NZ_DATAJT010000333.1"/>
</dbReference>
<comment type="similarity">
    <text evidence="1">Belongs to the short-chain dehydrogenases/reductases (SDR) family.</text>
</comment>
<dbReference type="OrthoDB" id="9789398at2"/>
<dbReference type="Proteomes" id="UP000321638">
    <property type="component" value="Unassembled WGS sequence"/>
</dbReference>
<dbReference type="PRINTS" id="PR00081">
    <property type="entry name" value="GDHRDH"/>
</dbReference>
<sequence length="256" mass="26681">MSMFDLTGKVAVVTGGSRGIGRSICEQMAAHGAKVVVSSRKLPACEEVVAGIKAKGGQAVAVAANISDKTQLENLVAESRKAYGRIDILVCNAAANPYFGPLTGLKDDVFHKIMQNNVLSNLWLMNAVGPEMAERRDGAVIIVSSIGALVGSAHIAAYNMSKAADLSLVKSLAMEWGKHNIRINAIAPGLIKTDFARALWDNPQIRSAQENKAALKRIGEPDDIGGVAVFLASKAGAFVCGQVIIADGGVIGSGAE</sequence>
<evidence type="ECO:0000313" key="3">
    <source>
        <dbReference type="EMBL" id="TXL81638.1"/>
    </source>
</evidence>
<proteinExistence type="inferred from homology"/>
<dbReference type="SUPFAM" id="SSF51735">
    <property type="entry name" value="NAD(P)-binding Rossmann-fold domains"/>
    <property type="match status" value="1"/>
</dbReference>
<dbReference type="InterPro" id="IPR057326">
    <property type="entry name" value="KR_dom"/>
</dbReference>
<dbReference type="Gene3D" id="3.40.50.720">
    <property type="entry name" value="NAD(P)-binding Rossmann-like Domain"/>
    <property type="match status" value="1"/>
</dbReference>
<reference evidence="3 4" key="1">
    <citation type="submission" date="2019-06" db="EMBL/GenBank/DDBJ databases">
        <title>New taxonomy in bacterial strain CC-CFT640, isolated from vineyard.</title>
        <authorList>
            <person name="Lin S.-Y."/>
            <person name="Tsai C.-F."/>
            <person name="Young C.-C."/>
        </authorList>
    </citation>
    <scope>NUCLEOTIDE SEQUENCE [LARGE SCALE GENOMIC DNA]</scope>
    <source>
        <strain evidence="3 4">CC-CFT640</strain>
    </source>
</reference>
<dbReference type="InterPro" id="IPR036291">
    <property type="entry name" value="NAD(P)-bd_dom_sf"/>
</dbReference>
<name>A0A5C8PTJ4_9HYPH</name>
<dbReference type="PROSITE" id="PS00061">
    <property type="entry name" value="ADH_SHORT"/>
    <property type="match status" value="1"/>
</dbReference>
<gene>
    <name evidence="3" type="ORF">FHP25_03670</name>
</gene>
<keyword evidence="4" id="KW-1185">Reference proteome</keyword>
<dbReference type="SMART" id="SM00822">
    <property type="entry name" value="PKS_KR"/>
    <property type="match status" value="1"/>
</dbReference>
<dbReference type="InterPro" id="IPR020904">
    <property type="entry name" value="Sc_DH/Rdtase_CS"/>
</dbReference>
<dbReference type="PANTHER" id="PTHR43943:SF2">
    <property type="entry name" value="DEHYDROGENASE_REDUCTASE 4"/>
    <property type="match status" value="1"/>
</dbReference>
<dbReference type="PANTHER" id="PTHR43943">
    <property type="entry name" value="DEHYDROGENASE/REDUCTASE (SDR FAMILY) MEMBER 4"/>
    <property type="match status" value="1"/>
</dbReference>
<dbReference type="Pfam" id="PF13561">
    <property type="entry name" value="adh_short_C2"/>
    <property type="match status" value="1"/>
</dbReference>
<evidence type="ECO:0000256" key="1">
    <source>
        <dbReference type="ARBA" id="ARBA00006484"/>
    </source>
</evidence>
<dbReference type="PRINTS" id="PR00080">
    <property type="entry name" value="SDRFAMILY"/>
</dbReference>
<evidence type="ECO:0000313" key="4">
    <source>
        <dbReference type="Proteomes" id="UP000321638"/>
    </source>
</evidence>
<evidence type="ECO:0000259" key="2">
    <source>
        <dbReference type="SMART" id="SM00822"/>
    </source>
</evidence>
<organism evidence="3 4">
    <name type="scientific">Vineibacter terrae</name>
    <dbReference type="NCBI Taxonomy" id="2586908"/>
    <lineage>
        <taxon>Bacteria</taxon>
        <taxon>Pseudomonadati</taxon>
        <taxon>Pseudomonadota</taxon>
        <taxon>Alphaproteobacteria</taxon>
        <taxon>Hyphomicrobiales</taxon>
        <taxon>Vineibacter</taxon>
    </lineage>
</organism>
<dbReference type="FunFam" id="3.40.50.720:FF:000084">
    <property type="entry name" value="Short-chain dehydrogenase reductase"/>
    <property type="match status" value="1"/>
</dbReference>
<comment type="caution">
    <text evidence="3">The sequence shown here is derived from an EMBL/GenBank/DDBJ whole genome shotgun (WGS) entry which is preliminary data.</text>
</comment>
<protein>
    <submittedName>
        <fullName evidence="3">SDR family oxidoreductase</fullName>
    </submittedName>
</protein>